<accession>A0ABR6D5G4</accession>
<organism evidence="2 3">
    <name type="scientific">Micrococcus yunnanensis</name>
    <dbReference type="NCBI Taxonomy" id="566027"/>
    <lineage>
        <taxon>Bacteria</taxon>
        <taxon>Bacillati</taxon>
        <taxon>Actinomycetota</taxon>
        <taxon>Actinomycetes</taxon>
        <taxon>Micrococcales</taxon>
        <taxon>Micrococcaceae</taxon>
        <taxon>Micrococcus</taxon>
    </lineage>
</organism>
<dbReference type="EMBL" id="JACJIK010000002">
    <property type="protein sequence ID" value="MBA9060639.1"/>
    <property type="molecule type" value="Genomic_DNA"/>
</dbReference>
<feature type="region of interest" description="Disordered" evidence="1">
    <location>
        <begin position="204"/>
        <end position="361"/>
    </location>
</feature>
<comment type="caution">
    <text evidence="2">The sequence shown here is derived from an EMBL/GenBank/DDBJ whole genome shotgun (WGS) entry which is preliminary data.</text>
</comment>
<keyword evidence="3" id="KW-1185">Reference proteome</keyword>
<name>A0ABR6D5G4_9MICC</name>
<dbReference type="Proteomes" id="UP000572670">
    <property type="component" value="Unassembled WGS sequence"/>
</dbReference>
<protein>
    <submittedName>
        <fullName evidence="2">Uncharacterized protein</fullName>
    </submittedName>
</protein>
<feature type="compositionally biased region" description="Basic residues" evidence="1">
    <location>
        <begin position="301"/>
        <end position="324"/>
    </location>
</feature>
<sequence>MSASPADFLLHVPSSSADQAWIAYSTDTLPARAHAGRVRRDTPCAWRGPTAVRLHRDGVTTLMPHKRRKRAVVSLSADADTVTSAPTARRSRCPTWPRWRVSKITACSACLQDAGELRPGWRGPRAVRVNAISCTAGQRCCTLRGKTRPWPVLAHSIRSRVQAWHGGMSTTGPGLLMPRVEDGGASRASGLRALGPLACSTRSAHGSPEVADGPGQHAWTQCRAPGPEPEARAELATGRAPPRARRRVAPLTPRCVWLDPSQGRRPPAPHQGETPRTRDPSAPHATGAIGQPVTYVDRAWRRVHQLPRRRRGPPSARPQRRRTIAIRTVMSRRQTRHRPGTSRHGMASARRDAGRRGLRGR</sequence>
<evidence type="ECO:0000256" key="1">
    <source>
        <dbReference type="SAM" id="MobiDB-lite"/>
    </source>
</evidence>
<gene>
    <name evidence="2" type="ORF">HDA34_002403</name>
</gene>
<evidence type="ECO:0000313" key="2">
    <source>
        <dbReference type="EMBL" id="MBA9060639.1"/>
    </source>
</evidence>
<proteinExistence type="predicted"/>
<evidence type="ECO:0000313" key="3">
    <source>
        <dbReference type="Proteomes" id="UP000572670"/>
    </source>
</evidence>
<reference evidence="2 3" key="1">
    <citation type="submission" date="2020-08" db="EMBL/GenBank/DDBJ databases">
        <title>Sequencing the genomes of 1000 actinobacteria strains.</title>
        <authorList>
            <person name="Klenk H.-P."/>
        </authorList>
    </citation>
    <scope>NUCLEOTIDE SEQUENCE [LARGE SCALE GENOMIC DNA]</scope>
    <source>
        <strain evidence="2 3">DSM 21948</strain>
    </source>
</reference>